<dbReference type="EMBL" id="JAHDVG010000474">
    <property type="protein sequence ID" value="KAH1176796.1"/>
    <property type="molecule type" value="Genomic_DNA"/>
</dbReference>
<evidence type="ECO:0000256" key="1">
    <source>
        <dbReference type="SAM" id="MobiDB-lite"/>
    </source>
</evidence>
<organism evidence="3 4">
    <name type="scientific">Mauremys mutica</name>
    <name type="common">yellowpond turtle</name>
    <dbReference type="NCBI Taxonomy" id="74926"/>
    <lineage>
        <taxon>Eukaryota</taxon>
        <taxon>Metazoa</taxon>
        <taxon>Chordata</taxon>
        <taxon>Craniata</taxon>
        <taxon>Vertebrata</taxon>
        <taxon>Euteleostomi</taxon>
        <taxon>Archelosauria</taxon>
        <taxon>Testudinata</taxon>
        <taxon>Testudines</taxon>
        <taxon>Cryptodira</taxon>
        <taxon>Durocryptodira</taxon>
        <taxon>Testudinoidea</taxon>
        <taxon>Geoemydidae</taxon>
        <taxon>Geoemydinae</taxon>
        <taxon>Mauremys</taxon>
    </lineage>
</organism>
<proteinExistence type="predicted"/>
<feature type="chain" id="PRO_5038498821" description="Secreted protein" evidence="2">
    <location>
        <begin position="20"/>
        <end position="108"/>
    </location>
</feature>
<evidence type="ECO:0008006" key="5">
    <source>
        <dbReference type="Google" id="ProtNLM"/>
    </source>
</evidence>
<reference evidence="3" key="1">
    <citation type="submission" date="2021-09" db="EMBL/GenBank/DDBJ databases">
        <title>The genome of Mauremys mutica provides insights into the evolution of semi-aquatic lifestyle.</title>
        <authorList>
            <person name="Gong S."/>
            <person name="Gao Y."/>
        </authorList>
    </citation>
    <scope>NUCLEOTIDE SEQUENCE</scope>
    <source>
        <strain evidence="3">MM-2020</strain>
        <tissue evidence="3">Muscle</tissue>
    </source>
</reference>
<keyword evidence="2" id="KW-0732">Signal</keyword>
<gene>
    <name evidence="3" type="ORF">KIL84_010498</name>
</gene>
<comment type="caution">
    <text evidence="3">The sequence shown here is derived from an EMBL/GenBank/DDBJ whole genome shotgun (WGS) entry which is preliminary data.</text>
</comment>
<protein>
    <recommendedName>
        <fullName evidence="5">Secreted protein</fullName>
    </recommendedName>
</protein>
<sequence length="108" mass="12281">MLSPLLLRVSSMFIIQGLAEKAEQRSGDRRQCPAGTRDRNVSKSFLAHRLCDMNLRAGFCKCLLFELRISPQRAHQACRPSLCSPSQESPRKDWKSSQPLRCPRISSH</sequence>
<accession>A0A9D3XBS7</accession>
<dbReference type="Proteomes" id="UP000827986">
    <property type="component" value="Unassembled WGS sequence"/>
</dbReference>
<keyword evidence="4" id="KW-1185">Reference proteome</keyword>
<evidence type="ECO:0000313" key="3">
    <source>
        <dbReference type="EMBL" id="KAH1176796.1"/>
    </source>
</evidence>
<dbReference type="AlphaFoldDB" id="A0A9D3XBS7"/>
<name>A0A9D3XBS7_9SAUR</name>
<feature type="region of interest" description="Disordered" evidence="1">
    <location>
        <begin position="80"/>
        <end position="108"/>
    </location>
</feature>
<feature type="signal peptide" evidence="2">
    <location>
        <begin position="1"/>
        <end position="19"/>
    </location>
</feature>
<evidence type="ECO:0000313" key="4">
    <source>
        <dbReference type="Proteomes" id="UP000827986"/>
    </source>
</evidence>
<evidence type="ECO:0000256" key="2">
    <source>
        <dbReference type="SAM" id="SignalP"/>
    </source>
</evidence>